<protein>
    <submittedName>
        <fullName evidence="1">AAA family ATPase</fullName>
    </submittedName>
</protein>
<sequence>MNACEALAERIMNLYVIHPKVQEIWTTLDSIRFHRNKNNSAPRHLFIVGQSGVGKSEMLKKYRERNPGYIHVDEEGTEYDIKPVVYMELPDPFTIMEFYQTIITELGAPHIYGVPRIGDVKRRVFHLLKQQKVEMLILDEMSYIKKAKYIKADDGMEALKHVSNQAGISIVCVGTPDTEELQKSSFQYYRRFSLRKILRFESCNEEFCNFLADVETQIDPPTPIRLGSMEKGYPQLLHHWTKGIVERVHTLLIEAYKLQGVLEEDFNDLSKAKITIDTLIKAKQIAFGSDIDDAEFEKMLNKEDMELRRKIVKSM</sequence>
<dbReference type="InterPro" id="IPR027417">
    <property type="entry name" value="P-loop_NTPase"/>
</dbReference>
<evidence type="ECO:0000313" key="1">
    <source>
        <dbReference type="EMBL" id="QDS36637.1"/>
    </source>
</evidence>
<dbReference type="AlphaFoldDB" id="A0A517ICM9"/>
<gene>
    <name evidence="1" type="ORF">FPS98_23055</name>
</gene>
<dbReference type="RefSeq" id="WP_144618179.1">
    <property type="nucleotide sequence ID" value="NZ_CP042161.1"/>
</dbReference>
<proteinExistence type="predicted"/>
<dbReference type="SUPFAM" id="SSF52540">
    <property type="entry name" value="P-loop containing nucleoside triphosphate hydrolases"/>
    <property type="match status" value="1"/>
</dbReference>
<reference evidence="1 2" key="1">
    <citation type="submission" date="2019-07" db="EMBL/GenBank/DDBJ databases">
        <title>Characterization of Brevibacillus brevis HK544, as a potential biocontrol agent.</title>
        <authorList>
            <person name="Kim H."/>
        </authorList>
    </citation>
    <scope>NUCLEOTIDE SEQUENCE [LARGE SCALE GENOMIC DNA]</scope>
    <source>
        <strain evidence="1 2">HK544</strain>
    </source>
</reference>
<accession>A0A517ICM9</accession>
<evidence type="ECO:0000313" key="2">
    <source>
        <dbReference type="Proteomes" id="UP000317713"/>
    </source>
</evidence>
<dbReference type="EMBL" id="CP042161">
    <property type="protein sequence ID" value="QDS36637.1"/>
    <property type="molecule type" value="Genomic_DNA"/>
</dbReference>
<dbReference type="Pfam" id="PF05621">
    <property type="entry name" value="TniB"/>
    <property type="match status" value="1"/>
</dbReference>
<dbReference type="Proteomes" id="UP000317713">
    <property type="component" value="Chromosome"/>
</dbReference>
<name>A0A517ICM9_BREBE</name>
<organism evidence="1 2">
    <name type="scientific">Brevibacillus brevis</name>
    <name type="common">Bacillus brevis</name>
    <dbReference type="NCBI Taxonomy" id="1393"/>
    <lineage>
        <taxon>Bacteria</taxon>
        <taxon>Bacillati</taxon>
        <taxon>Bacillota</taxon>
        <taxon>Bacilli</taxon>
        <taxon>Bacillales</taxon>
        <taxon>Paenibacillaceae</taxon>
        <taxon>Brevibacillus</taxon>
    </lineage>
</organism>
<dbReference type="Gene3D" id="3.40.50.300">
    <property type="entry name" value="P-loop containing nucleotide triphosphate hydrolases"/>
    <property type="match status" value="1"/>
</dbReference>
<dbReference type="InterPro" id="IPR008868">
    <property type="entry name" value="TniB"/>
</dbReference>